<accession>A0ACB8AQQ7</accession>
<dbReference type="Proteomes" id="UP000790377">
    <property type="component" value="Unassembled WGS sequence"/>
</dbReference>
<keyword evidence="2" id="KW-1185">Reference proteome</keyword>
<sequence>MLNSPDDHAMQESSASLSTESLSRIISGGVRIASPRVHCWAYVQGLCQNPVCPYVHPRDIAPFIIHTPCLTWPKCGGPFICRFQHSVATIPPAPVSDPVDPAPIALPARQIRMTAPVTEYTVSPNSTLVSGPESTIPAGAYQLDGTTYFPLDVFNPQISCVPTASEIQGNAAPSHNWTHHYDDDRMNRTPQRRGVASHRKARSEWVQPPTTPVEAHIDLPRTQQHAADDRLTSTSDNEFPYRPPKNQRVGHARRISVTIKRT</sequence>
<gene>
    <name evidence="1" type="ORF">BJ138DRAFT_1140784</name>
</gene>
<proteinExistence type="predicted"/>
<protein>
    <submittedName>
        <fullName evidence="1">Uncharacterized protein</fullName>
    </submittedName>
</protein>
<dbReference type="EMBL" id="MU267595">
    <property type="protein sequence ID" value="KAH7915936.1"/>
    <property type="molecule type" value="Genomic_DNA"/>
</dbReference>
<comment type="caution">
    <text evidence="1">The sequence shown here is derived from an EMBL/GenBank/DDBJ whole genome shotgun (WGS) entry which is preliminary data.</text>
</comment>
<reference evidence="1" key="1">
    <citation type="journal article" date="2021" name="New Phytol.">
        <title>Evolutionary innovations through gain and loss of genes in the ectomycorrhizal Boletales.</title>
        <authorList>
            <person name="Wu G."/>
            <person name="Miyauchi S."/>
            <person name="Morin E."/>
            <person name="Kuo A."/>
            <person name="Drula E."/>
            <person name="Varga T."/>
            <person name="Kohler A."/>
            <person name="Feng B."/>
            <person name="Cao Y."/>
            <person name="Lipzen A."/>
            <person name="Daum C."/>
            <person name="Hundley H."/>
            <person name="Pangilinan J."/>
            <person name="Johnson J."/>
            <person name="Barry K."/>
            <person name="LaButti K."/>
            <person name="Ng V."/>
            <person name="Ahrendt S."/>
            <person name="Min B."/>
            <person name="Choi I.G."/>
            <person name="Park H."/>
            <person name="Plett J.M."/>
            <person name="Magnuson J."/>
            <person name="Spatafora J.W."/>
            <person name="Nagy L.G."/>
            <person name="Henrissat B."/>
            <person name="Grigoriev I.V."/>
            <person name="Yang Z.L."/>
            <person name="Xu J."/>
            <person name="Martin F.M."/>
        </authorList>
    </citation>
    <scope>NUCLEOTIDE SEQUENCE</scope>
    <source>
        <strain evidence="1">ATCC 28755</strain>
    </source>
</reference>
<evidence type="ECO:0000313" key="1">
    <source>
        <dbReference type="EMBL" id="KAH7915936.1"/>
    </source>
</evidence>
<evidence type="ECO:0000313" key="2">
    <source>
        <dbReference type="Proteomes" id="UP000790377"/>
    </source>
</evidence>
<name>A0ACB8AQQ7_9AGAM</name>
<organism evidence="1 2">
    <name type="scientific">Hygrophoropsis aurantiaca</name>
    <dbReference type="NCBI Taxonomy" id="72124"/>
    <lineage>
        <taxon>Eukaryota</taxon>
        <taxon>Fungi</taxon>
        <taxon>Dikarya</taxon>
        <taxon>Basidiomycota</taxon>
        <taxon>Agaricomycotina</taxon>
        <taxon>Agaricomycetes</taxon>
        <taxon>Agaricomycetidae</taxon>
        <taxon>Boletales</taxon>
        <taxon>Coniophorineae</taxon>
        <taxon>Hygrophoropsidaceae</taxon>
        <taxon>Hygrophoropsis</taxon>
    </lineage>
</organism>